<evidence type="ECO:0000256" key="4">
    <source>
        <dbReference type="SAM" id="Phobius"/>
    </source>
</evidence>
<feature type="domain" description="Flagellar M-ring N-terminal" evidence="5">
    <location>
        <begin position="46"/>
        <end position="219"/>
    </location>
</feature>
<protein>
    <recommendedName>
        <fullName evidence="9">Flagellar M-ring protein FliF</fullName>
    </recommendedName>
</protein>
<feature type="region of interest" description="Disordered" evidence="3">
    <location>
        <begin position="297"/>
        <end position="318"/>
    </location>
</feature>
<keyword evidence="4" id="KW-1133">Transmembrane helix</keyword>
<dbReference type="GO" id="GO:0016020">
    <property type="term" value="C:membrane"/>
    <property type="evidence" value="ECO:0007669"/>
    <property type="project" value="UniProtKB-SubCell"/>
</dbReference>
<organism evidence="7 8">
    <name type="scientific">Acetivibrio ethanolgignens</name>
    <dbReference type="NCBI Taxonomy" id="290052"/>
    <lineage>
        <taxon>Bacteria</taxon>
        <taxon>Bacillati</taxon>
        <taxon>Bacillota</taxon>
        <taxon>Clostridia</taxon>
        <taxon>Eubacteriales</taxon>
        <taxon>Oscillospiraceae</taxon>
        <taxon>Acetivibrio</taxon>
    </lineage>
</organism>
<dbReference type="InterPro" id="IPR006182">
    <property type="entry name" value="FliF_N_dom"/>
</dbReference>
<dbReference type="InterPro" id="IPR013556">
    <property type="entry name" value="Flag_M-ring_C"/>
</dbReference>
<gene>
    <name evidence="7" type="ORF">ASU35_00450</name>
</gene>
<keyword evidence="8" id="KW-1185">Reference proteome</keyword>
<dbReference type="AlphaFoldDB" id="A0A0V8QJB5"/>
<dbReference type="RefSeq" id="WP_058351153.1">
    <property type="nucleotide sequence ID" value="NZ_CABMMD010000001.1"/>
</dbReference>
<sequence length="534" mass="60741">MQERLKKIPERFLEFWNKYTTRQKTIIISVVCAIFFTIVLLAYFLTRPKYDAVLGSFEDSKEATEVITLLEGNGIPYEQSRDGKIIYVEEKNYTKGLNLLASNDILTDEMGWENFAFNNSMSTTEKEKEQKITLATQTQLRNNILKMEGIRDATVIIDKPASEYTIFEQEKEPSVSIILDLSEEITDEQARYMAMWVANAMGSETADGVVIMDSQRNLLFGGKQEELLGGAIADKEEYKRRLTNQLNYDVETMMVKAEFDDVNVTSNMKYDFNKITEQYTEYTPTEGQEQGVYSHSYQYSSKGSSGSGGIPGTESNDEDTDYMIQTGGTTDTQITLDKYDYLPNERIKNIEYEIGAVVPGESSMSVVLTKYVVYNEKDLKRQGLLDGTTFEDFILANNTRASLAVDEQYYQLIASATGIAVENITIMAYSQPVFNEEVREPFDITNYLMIILAVLIVALLIFVVFRGTAPVEVTEMEPELSVEQLLATTKENQSLEDIEFSEKSETRRLIEKFVDENPEAVATLLRNWLQDDWG</sequence>
<dbReference type="InterPro" id="IPR045851">
    <property type="entry name" value="AMP-bd_C_sf"/>
</dbReference>
<dbReference type="Pfam" id="PF08345">
    <property type="entry name" value="YscJ_FliF_C"/>
    <property type="match status" value="1"/>
</dbReference>
<comment type="caution">
    <text evidence="7">The sequence shown here is derived from an EMBL/GenBank/DDBJ whole genome shotgun (WGS) entry which is preliminary data.</text>
</comment>
<comment type="subcellular location">
    <subcellularLocation>
        <location evidence="1">Membrane</location>
    </subcellularLocation>
</comment>
<feature type="transmembrane region" description="Helical" evidence="4">
    <location>
        <begin position="447"/>
        <end position="465"/>
    </location>
</feature>
<dbReference type="STRING" id="290052.ASU35_00450"/>
<evidence type="ECO:0000259" key="5">
    <source>
        <dbReference type="Pfam" id="PF01514"/>
    </source>
</evidence>
<feature type="transmembrane region" description="Helical" evidence="4">
    <location>
        <begin position="26"/>
        <end position="45"/>
    </location>
</feature>
<dbReference type="EMBL" id="LNAM01000001">
    <property type="protein sequence ID" value="KSV60674.1"/>
    <property type="molecule type" value="Genomic_DNA"/>
</dbReference>
<evidence type="ECO:0000259" key="6">
    <source>
        <dbReference type="Pfam" id="PF08345"/>
    </source>
</evidence>
<feature type="domain" description="Flagellar M-ring C-terminal" evidence="6">
    <location>
        <begin position="260"/>
        <end position="419"/>
    </location>
</feature>
<evidence type="ECO:0000256" key="3">
    <source>
        <dbReference type="SAM" id="MobiDB-lite"/>
    </source>
</evidence>
<dbReference type="Pfam" id="PF01514">
    <property type="entry name" value="YscJ_FliF"/>
    <property type="match status" value="1"/>
</dbReference>
<dbReference type="InterPro" id="IPR043427">
    <property type="entry name" value="YscJ/FliF"/>
</dbReference>
<accession>A0A0V8QJB5</accession>
<dbReference type="PANTHER" id="PTHR30046:SF0">
    <property type="entry name" value="FLAGELLAR M-RING PROTEIN"/>
    <property type="match status" value="1"/>
</dbReference>
<dbReference type="PANTHER" id="PTHR30046">
    <property type="entry name" value="FLAGELLAR M-RING PROTEIN"/>
    <property type="match status" value="1"/>
</dbReference>
<proteinExistence type="predicted"/>
<evidence type="ECO:0000256" key="2">
    <source>
        <dbReference type="ARBA" id="ARBA00023136"/>
    </source>
</evidence>
<evidence type="ECO:0008006" key="9">
    <source>
        <dbReference type="Google" id="ProtNLM"/>
    </source>
</evidence>
<reference evidence="7 8" key="1">
    <citation type="submission" date="2015-11" db="EMBL/GenBank/DDBJ databases">
        <title>Butyribacter intestini gen. nov., sp. nov., a butyric acid-producing bacterium of the family Lachnospiraceae isolated from the human faeces.</title>
        <authorList>
            <person name="Zou Y."/>
            <person name="Xue W."/>
            <person name="Luo G."/>
            <person name="Lv M."/>
        </authorList>
    </citation>
    <scope>NUCLEOTIDE SEQUENCE [LARGE SCALE GENOMIC DNA]</scope>
    <source>
        <strain evidence="7 8">ACET-33324</strain>
    </source>
</reference>
<dbReference type="Proteomes" id="UP000054874">
    <property type="component" value="Unassembled WGS sequence"/>
</dbReference>
<keyword evidence="2 4" id="KW-0472">Membrane</keyword>
<evidence type="ECO:0000313" key="8">
    <source>
        <dbReference type="Proteomes" id="UP000054874"/>
    </source>
</evidence>
<dbReference type="OrthoDB" id="9807026at2"/>
<evidence type="ECO:0000313" key="7">
    <source>
        <dbReference type="EMBL" id="KSV60674.1"/>
    </source>
</evidence>
<name>A0A0V8QJB5_9FIRM</name>
<evidence type="ECO:0000256" key="1">
    <source>
        <dbReference type="ARBA" id="ARBA00004370"/>
    </source>
</evidence>
<keyword evidence="4" id="KW-0812">Transmembrane</keyword>
<dbReference type="Gene3D" id="3.30.300.30">
    <property type="match status" value="1"/>
</dbReference>